<dbReference type="Pfam" id="PF02897">
    <property type="entry name" value="Peptidase_S9_N"/>
    <property type="match status" value="1"/>
</dbReference>
<dbReference type="InterPro" id="IPR001375">
    <property type="entry name" value="Peptidase_S9_cat"/>
</dbReference>
<reference evidence="7 8" key="1">
    <citation type="submission" date="2019-09" db="EMBL/GenBank/DDBJ databases">
        <title>Report of infection by Mycobacterium simiae a patient suffering from pulmonary tuberculosis.</title>
        <authorList>
            <person name="Mohanty P.S."/>
            <person name="Bansal A.K."/>
            <person name="Singh H."/>
            <person name="Sharma S."/>
            <person name="Patil S.A."/>
            <person name="Upadhaya P."/>
            <person name="Singh P.K."/>
            <person name="Kumar D."/>
            <person name="Kumar S."/>
            <person name="Singh R.K."/>
            <person name="Chaudhary B."/>
        </authorList>
    </citation>
    <scope>NUCLEOTIDE SEQUENCE [LARGE SCALE GENOMIC DNA]</scope>
    <source>
        <strain evidence="7 8">JAL-560-SIM</strain>
    </source>
</reference>
<feature type="domain" description="Peptidase S9 prolyl oligopeptidase catalytic" evidence="5">
    <location>
        <begin position="482"/>
        <end position="698"/>
    </location>
</feature>
<name>A0A5B1BM50_MYCSI</name>
<dbReference type="Pfam" id="PF00326">
    <property type="entry name" value="Peptidase_S9"/>
    <property type="match status" value="1"/>
</dbReference>
<keyword evidence="3" id="KW-0378">Hydrolase</keyword>
<dbReference type="Proteomes" id="UP000324701">
    <property type="component" value="Unassembled WGS sequence"/>
</dbReference>
<evidence type="ECO:0000256" key="1">
    <source>
        <dbReference type="ARBA" id="ARBA00005228"/>
    </source>
</evidence>
<gene>
    <name evidence="7" type="ORF">F0Q45_14790</name>
</gene>
<evidence type="ECO:0000256" key="2">
    <source>
        <dbReference type="ARBA" id="ARBA00022670"/>
    </source>
</evidence>
<sequence>MTEQAAPPVAKRMETRREHHGDVFIDPYEWLRDKDSPEVIAHLEAENAYTDHVTAHLEPLRQQIFDEIKARTKETDLSVPTRRGSWWYYARTFEGKQYGLHCRCPVIDSDDWDPPQFDEHTEIAGEQVLLDENAEAEGHDFFALGALSASLDDNLLAYSVDVVGDERYTLRFKDLRTGNSYPDEITGVGAGATWAADNCTIYYITVDAAWRPDTVWRYRLGSGAASEQVYHEADERFWLGVGRTRSNAYIFIAAGSSVTSEVRYADSADPNAAFAMVLPRRDGVEYSVEHAVIGGQNRFLILHNDGAVNFTLVEAPVEDPAQQRTLVPHRDNVRLDAVDAFAAQLAVSYRRDALPRIQLWPLTSDGEYGEPEEISFDSELMAAGLGANPNWDSPKLRVGAGSFITPARVYDIDLVTGERTLLKEQPVLGGYRREDFVERRDWARSDDGTLVPVSVVHRVGIEFPAPTVVYGYGAYELCEDPRFSIARLSLLDRGTVFVIAHVRGGGEMGRLWYEHGKLLLKKNTFTDFIAVARHLVDSGLARPEQLVALGGSAGGLLMGAVANMAPDLFAGILAQVPFVDPLTTILDPSLPLTVTEWDEWGNPLSNSDVYAYMKSYSPYENVAPRRYPAILAMTSLNDTRVYYVEPAKWVAALRHAKTDGNPVLLKTQMNAGHGGISGRYERWRETAFQYAWLLAAAGHLASMPEAGEPLADIEATGVELA</sequence>
<proteinExistence type="inferred from homology"/>
<organism evidence="7 8">
    <name type="scientific">Mycobacterium simiae</name>
    <name type="common">Mycobacterium habana</name>
    <dbReference type="NCBI Taxonomy" id="1784"/>
    <lineage>
        <taxon>Bacteria</taxon>
        <taxon>Bacillati</taxon>
        <taxon>Actinomycetota</taxon>
        <taxon>Actinomycetes</taxon>
        <taxon>Mycobacteriales</taxon>
        <taxon>Mycobacteriaceae</taxon>
        <taxon>Mycobacterium</taxon>
        <taxon>Mycobacterium simiae complex</taxon>
    </lineage>
</organism>
<evidence type="ECO:0000313" key="8">
    <source>
        <dbReference type="Proteomes" id="UP000324701"/>
    </source>
</evidence>
<dbReference type="PRINTS" id="PR00862">
    <property type="entry name" value="PROLIGOPTASE"/>
</dbReference>
<evidence type="ECO:0000259" key="6">
    <source>
        <dbReference type="Pfam" id="PF02897"/>
    </source>
</evidence>
<dbReference type="Gene3D" id="3.40.50.1820">
    <property type="entry name" value="alpha/beta hydrolase"/>
    <property type="match status" value="1"/>
</dbReference>
<dbReference type="OrthoDB" id="9801421at2"/>
<keyword evidence="8" id="KW-1185">Reference proteome</keyword>
<evidence type="ECO:0000256" key="4">
    <source>
        <dbReference type="ARBA" id="ARBA00022825"/>
    </source>
</evidence>
<protein>
    <submittedName>
        <fullName evidence="7">S9 family peptidase</fullName>
    </submittedName>
</protein>
<evidence type="ECO:0000256" key="3">
    <source>
        <dbReference type="ARBA" id="ARBA00022801"/>
    </source>
</evidence>
<evidence type="ECO:0000313" key="7">
    <source>
        <dbReference type="EMBL" id="KAA1249516.1"/>
    </source>
</evidence>
<comment type="caution">
    <text evidence="7">The sequence shown here is derived from an EMBL/GenBank/DDBJ whole genome shotgun (WGS) entry which is preliminary data.</text>
</comment>
<comment type="similarity">
    <text evidence="1">Belongs to the peptidase S9A family.</text>
</comment>
<dbReference type="InterPro" id="IPR051543">
    <property type="entry name" value="Serine_Peptidase_S9A"/>
</dbReference>
<dbReference type="EMBL" id="VTZN01000087">
    <property type="protein sequence ID" value="KAA1249516.1"/>
    <property type="molecule type" value="Genomic_DNA"/>
</dbReference>
<keyword evidence="2" id="KW-0645">Protease</keyword>
<dbReference type="AlphaFoldDB" id="A0A5B1BM50"/>
<dbReference type="Gene3D" id="2.130.10.120">
    <property type="entry name" value="Prolyl oligopeptidase, N-terminal domain"/>
    <property type="match status" value="1"/>
</dbReference>
<dbReference type="InterPro" id="IPR023302">
    <property type="entry name" value="Pept_S9A_N"/>
</dbReference>
<evidence type="ECO:0000259" key="5">
    <source>
        <dbReference type="Pfam" id="PF00326"/>
    </source>
</evidence>
<dbReference type="InterPro" id="IPR029058">
    <property type="entry name" value="AB_hydrolase_fold"/>
</dbReference>
<dbReference type="PANTHER" id="PTHR11757:SF19">
    <property type="entry name" value="PROLYL ENDOPEPTIDASE-LIKE"/>
    <property type="match status" value="1"/>
</dbReference>
<feature type="domain" description="Peptidase S9A N-terminal" evidence="6">
    <location>
        <begin position="7"/>
        <end position="425"/>
    </location>
</feature>
<dbReference type="PANTHER" id="PTHR11757">
    <property type="entry name" value="PROTEASE FAMILY S9A OLIGOPEPTIDASE"/>
    <property type="match status" value="1"/>
</dbReference>
<dbReference type="InterPro" id="IPR002470">
    <property type="entry name" value="Peptidase_S9A"/>
</dbReference>
<dbReference type="GO" id="GO:0006508">
    <property type="term" value="P:proteolysis"/>
    <property type="evidence" value="ECO:0007669"/>
    <property type="project" value="UniProtKB-KW"/>
</dbReference>
<keyword evidence="4" id="KW-0720">Serine protease</keyword>
<accession>A0A5B1BM50</accession>
<dbReference type="GO" id="GO:0004252">
    <property type="term" value="F:serine-type endopeptidase activity"/>
    <property type="evidence" value="ECO:0007669"/>
    <property type="project" value="InterPro"/>
</dbReference>
<dbReference type="RefSeq" id="WP_149654651.1">
    <property type="nucleotide sequence ID" value="NZ_VTZN01000087.1"/>
</dbReference>
<dbReference type="SUPFAM" id="SSF53474">
    <property type="entry name" value="alpha/beta-Hydrolases"/>
    <property type="match status" value="1"/>
</dbReference>
<dbReference type="SUPFAM" id="SSF50993">
    <property type="entry name" value="Peptidase/esterase 'gauge' domain"/>
    <property type="match status" value="1"/>
</dbReference>